<dbReference type="NCBIfam" id="TIGR00472">
    <property type="entry name" value="pheT_bact"/>
    <property type="match status" value="1"/>
</dbReference>
<dbReference type="InterPro" id="IPR005147">
    <property type="entry name" value="tRNA_synthase_B5-dom"/>
</dbReference>
<dbReference type="SUPFAM" id="SSF54991">
    <property type="entry name" value="Anticodon-binding domain of PheRS"/>
    <property type="match status" value="1"/>
</dbReference>
<dbReference type="InterPro" id="IPR005146">
    <property type="entry name" value="B3/B4_tRNA-bd"/>
</dbReference>
<dbReference type="GO" id="GO:0006432">
    <property type="term" value="P:phenylalanyl-tRNA aminoacylation"/>
    <property type="evidence" value="ECO:0007669"/>
    <property type="project" value="UniProtKB-UniRule"/>
</dbReference>
<evidence type="ECO:0000256" key="16">
    <source>
        <dbReference type="PROSITE-ProRule" id="PRU00209"/>
    </source>
</evidence>
<evidence type="ECO:0000256" key="7">
    <source>
        <dbReference type="ARBA" id="ARBA00022723"/>
    </source>
</evidence>
<comment type="catalytic activity">
    <reaction evidence="14 15">
        <text>tRNA(Phe) + L-phenylalanine + ATP = L-phenylalanyl-tRNA(Phe) + AMP + diphosphate + H(+)</text>
        <dbReference type="Rhea" id="RHEA:19413"/>
        <dbReference type="Rhea" id="RHEA-COMP:9668"/>
        <dbReference type="Rhea" id="RHEA-COMP:9699"/>
        <dbReference type="ChEBI" id="CHEBI:15378"/>
        <dbReference type="ChEBI" id="CHEBI:30616"/>
        <dbReference type="ChEBI" id="CHEBI:33019"/>
        <dbReference type="ChEBI" id="CHEBI:58095"/>
        <dbReference type="ChEBI" id="CHEBI:78442"/>
        <dbReference type="ChEBI" id="CHEBI:78531"/>
        <dbReference type="ChEBI" id="CHEBI:456215"/>
        <dbReference type="EC" id="6.1.1.20"/>
    </reaction>
</comment>
<comment type="similarity">
    <text evidence="2 15">Belongs to the phenylalanyl-tRNA synthetase beta subunit family. Type 1 subfamily.</text>
</comment>
<evidence type="ECO:0000256" key="4">
    <source>
        <dbReference type="ARBA" id="ARBA00022490"/>
    </source>
</evidence>
<feature type="binding site" evidence="15">
    <location>
        <position position="465"/>
    </location>
    <ligand>
        <name>Mg(2+)</name>
        <dbReference type="ChEBI" id="CHEBI:18420"/>
        <note>shared with alpha subunit</note>
    </ligand>
</feature>
<dbReference type="PANTHER" id="PTHR10947">
    <property type="entry name" value="PHENYLALANYL-TRNA SYNTHETASE BETA CHAIN AND LEUCINE-RICH REPEAT-CONTAINING PROTEIN 47"/>
    <property type="match status" value="1"/>
</dbReference>
<dbReference type="FunFam" id="2.40.50.140:FF:000045">
    <property type="entry name" value="Phenylalanine--tRNA ligase beta subunit"/>
    <property type="match status" value="1"/>
</dbReference>
<comment type="subunit">
    <text evidence="3 15">Tetramer of two alpha and two beta subunits.</text>
</comment>
<dbReference type="AlphaFoldDB" id="A5G4T2"/>
<feature type="domain" description="TRNA-binding" evidence="17">
    <location>
        <begin position="39"/>
        <end position="147"/>
    </location>
</feature>
<dbReference type="Gene3D" id="3.30.930.10">
    <property type="entry name" value="Bira Bifunctional Protein, Domain 2"/>
    <property type="match status" value="1"/>
</dbReference>
<dbReference type="SMART" id="SM00896">
    <property type="entry name" value="FDX-ACB"/>
    <property type="match status" value="1"/>
</dbReference>
<dbReference type="SUPFAM" id="SSF56037">
    <property type="entry name" value="PheT/TilS domain"/>
    <property type="match status" value="1"/>
</dbReference>
<dbReference type="InterPro" id="IPR036690">
    <property type="entry name" value="Fdx_antiC-bd_sf"/>
</dbReference>
<feature type="binding site" evidence="15">
    <location>
        <position position="464"/>
    </location>
    <ligand>
        <name>Mg(2+)</name>
        <dbReference type="ChEBI" id="CHEBI:18420"/>
        <note>shared with alpha subunit</note>
    </ligand>
</feature>
<feature type="binding site" evidence="15">
    <location>
        <position position="455"/>
    </location>
    <ligand>
        <name>Mg(2+)</name>
        <dbReference type="ChEBI" id="CHEBI:18420"/>
        <note>shared with alpha subunit</note>
    </ligand>
</feature>
<keyword evidence="5 16" id="KW-0820">tRNA-binding</keyword>
<dbReference type="GO" id="GO:0000287">
    <property type="term" value="F:magnesium ion binding"/>
    <property type="evidence" value="ECO:0007669"/>
    <property type="project" value="UniProtKB-UniRule"/>
</dbReference>
<keyword evidence="9 15" id="KW-0067">ATP-binding</keyword>
<dbReference type="SUPFAM" id="SSF55681">
    <property type="entry name" value="Class II aaRS and biotin synthetases"/>
    <property type="match status" value="1"/>
</dbReference>
<evidence type="ECO:0000259" key="17">
    <source>
        <dbReference type="PROSITE" id="PS50886"/>
    </source>
</evidence>
<feature type="binding site" evidence="15">
    <location>
        <position position="461"/>
    </location>
    <ligand>
        <name>Mg(2+)</name>
        <dbReference type="ChEBI" id="CHEBI:18420"/>
        <note>shared with alpha subunit</note>
    </ligand>
</feature>
<evidence type="ECO:0000256" key="5">
    <source>
        <dbReference type="ARBA" id="ARBA00022555"/>
    </source>
</evidence>
<dbReference type="InterPro" id="IPR033714">
    <property type="entry name" value="tRNA_bind_bactPheRS"/>
</dbReference>
<keyword evidence="4 15" id="KW-0963">Cytoplasm</keyword>
<dbReference type="Gene3D" id="3.50.40.10">
    <property type="entry name" value="Phenylalanyl-trna Synthetase, Chain B, domain 3"/>
    <property type="match status" value="1"/>
</dbReference>
<dbReference type="STRING" id="351605.Gura_2623"/>
<dbReference type="Gene3D" id="3.30.56.10">
    <property type="match status" value="2"/>
</dbReference>
<gene>
    <name evidence="15" type="primary">pheT</name>
    <name evidence="20" type="ordered locus">Gura_2623</name>
</gene>
<dbReference type="InterPro" id="IPR009061">
    <property type="entry name" value="DNA-bd_dom_put_sf"/>
</dbReference>
<dbReference type="CDD" id="cd02796">
    <property type="entry name" value="tRNA_bind_bactPheRS"/>
    <property type="match status" value="1"/>
</dbReference>
<keyword evidence="7 15" id="KW-0479">Metal-binding</keyword>
<evidence type="ECO:0000256" key="15">
    <source>
        <dbReference type="HAMAP-Rule" id="MF_00283"/>
    </source>
</evidence>
<dbReference type="PROSITE" id="PS50886">
    <property type="entry name" value="TRBD"/>
    <property type="match status" value="1"/>
</dbReference>
<dbReference type="Pfam" id="PF01588">
    <property type="entry name" value="tRNA_bind"/>
    <property type="match status" value="1"/>
</dbReference>
<dbReference type="KEGG" id="gur:Gura_2623"/>
<comment type="cofactor">
    <cofactor evidence="15">
        <name>Mg(2+)</name>
        <dbReference type="ChEBI" id="CHEBI:18420"/>
    </cofactor>
    <text evidence="15">Binds 2 magnesium ions per tetramer.</text>
</comment>
<sequence length="801" mass="88618">MIVTYNWLKEFVDCDLPAAELSDLLTMLGLEVERMETVGGGMDDVVVAQVEEKAQHPNADKLSLCKVNNGSEILTIVCGAQNFKTGDKVALAQIGAVLPGEFKIKRSKIRGEESYGMLCSEKELGLADESAGIMILPSDFQLGMPVFSALGLKDTIFEIGLTPNRADCLSVIGIAREIAAKLGKKISYPGHELVEGATPITDVTSINVEAPDLCPRYTARYISGCKIGPSPQWMVNRLKAVGLRSINNVVDVTNYVLMEYGHPLHAFDFNHLADGKIIVRPAGDGERFVTLDGQERVLQSSDLTIRDGQRGVALAGIMGGQNSEIGDDTTNILLESAYFNPSSIRRTSKRLGIHTESSHRFERGADVNILPKALDRAISLIAELAGGSVAQGIIDIYPQPVLPRKLTARVERINQMLGLSLSSDEVCDLFQRLEFNVTESVQGIVEVLVPSFRVDLEREIDLVEEIARLNGFEKIPVTMPQARIFSDLPSKHQIIGKSVKDLLVCQGLSEVINYSFFAPDAYDKVILVRDDYRRNTIKLLNPLSDEQSIMRTTLLPGLLETAARNASFRTLNQRIFEMRRIYLPKHGDELPEEPLYVAGLLTGFRNVEGWNQDKTEVDFYDVKGIIENIFVELHISGASFEAGNPESFYHPGKACTILCAGETIGSLGELHPTVQENYGLEKPLYYFEINFEKMVPHSMDTVSVNPPSRFPDTCRDIAMLIDDDTPSDAVVACAKSIKAAEVQDVEIFDLYKGENIPVGQKSIAIRVRYSSRDKTLSDDEVTPIHQRVIDTLRKKLNVTIR</sequence>
<dbReference type="InterPro" id="IPR045864">
    <property type="entry name" value="aa-tRNA-synth_II/BPL/LPL"/>
</dbReference>
<dbReference type="InterPro" id="IPR012340">
    <property type="entry name" value="NA-bd_OB-fold"/>
</dbReference>
<evidence type="ECO:0000313" key="20">
    <source>
        <dbReference type="EMBL" id="ABQ26800.1"/>
    </source>
</evidence>
<dbReference type="InterPro" id="IPR041616">
    <property type="entry name" value="PheRS_beta_core"/>
</dbReference>
<dbReference type="GO" id="GO:0000049">
    <property type="term" value="F:tRNA binding"/>
    <property type="evidence" value="ECO:0007669"/>
    <property type="project" value="UniProtKB-UniRule"/>
</dbReference>
<evidence type="ECO:0000256" key="13">
    <source>
        <dbReference type="ARBA" id="ARBA00023146"/>
    </source>
</evidence>
<evidence type="ECO:0000256" key="9">
    <source>
        <dbReference type="ARBA" id="ARBA00022840"/>
    </source>
</evidence>
<dbReference type="SMART" id="SM00873">
    <property type="entry name" value="B3_4"/>
    <property type="match status" value="1"/>
</dbReference>
<dbReference type="Pfam" id="PF03483">
    <property type="entry name" value="B3_4"/>
    <property type="match status" value="1"/>
</dbReference>
<evidence type="ECO:0000256" key="3">
    <source>
        <dbReference type="ARBA" id="ARBA00011209"/>
    </source>
</evidence>
<reference evidence="20 21" key="1">
    <citation type="submission" date="2007-05" db="EMBL/GenBank/DDBJ databases">
        <title>Complete sequence of Geobacter uraniireducens Rf4.</title>
        <authorList>
            <consortium name="US DOE Joint Genome Institute"/>
            <person name="Copeland A."/>
            <person name="Lucas S."/>
            <person name="Lapidus A."/>
            <person name="Barry K."/>
            <person name="Detter J.C."/>
            <person name="Glavina del Rio T."/>
            <person name="Hammon N."/>
            <person name="Israni S."/>
            <person name="Dalin E."/>
            <person name="Tice H."/>
            <person name="Pitluck S."/>
            <person name="Chertkov O."/>
            <person name="Brettin T."/>
            <person name="Bruce D."/>
            <person name="Han C."/>
            <person name="Schmutz J."/>
            <person name="Larimer F."/>
            <person name="Land M."/>
            <person name="Hauser L."/>
            <person name="Kyrpides N."/>
            <person name="Mikhailova N."/>
            <person name="Shelobolina E."/>
            <person name="Aklujkar M."/>
            <person name="Lovley D."/>
            <person name="Richardson P."/>
        </authorList>
    </citation>
    <scope>NUCLEOTIDE SEQUENCE [LARGE SCALE GENOMIC DNA]</scope>
    <source>
        <strain evidence="20 21">Rf4</strain>
    </source>
</reference>
<keyword evidence="10 15" id="KW-0460">Magnesium</keyword>
<proteinExistence type="inferred from homology"/>
<evidence type="ECO:0000256" key="14">
    <source>
        <dbReference type="ARBA" id="ARBA00049255"/>
    </source>
</evidence>
<dbReference type="GO" id="GO:0005524">
    <property type="term" value="F:ATP binding"/>
    <property type="evidence" value="ECO:0007669"/>
    <property type="project" value="UniProtKB-UniRule"/>
</dbReference>
<protein>
    <recommendedName>
        <fullName evidence="15">Phenylalanine--tRNA ligase beta subunit</fullName>
        <ecNumber evidence="15">6.1.1.20</ecNumber>
    </recommendedName>
    <alternativeName>
        <fullName evidence="15">Phenylalanyl-tRNA synthetase beta subunit</fullName>
        <shortName evidence="15">PheRS</shortName>
    </alternativeName>
</protein>
<dbReference type="EC" id="6.1.1.20" evidence="15"/>
<dbReference type="FunFam" id="3.30.56.10:FF:000002">
    <property type="entry name" value="Phenylalanine--tRNA ligase beta subunit"/>
    <property type="match status" value="1"/>
</dbReference>
<dbReference type="Pfam" id="PF17759">
    <property type="entry name" value="tRNA_synthFbeta"/>
    <property type="match status" value="1"/>
</dbReference>
<organism evidence="20 21">
    <name type="scientific">Geotalea uraniireducens (strain Rf4)</name>
    <name type="common">Geobacter uraniireducens</name>
    <dbReference type="NCBI Taxonomy" id="351605"/>
    <lineage>
        <taxon>Bacteria</taxon>
        <taxon>Pseudomonadati</taxon>
        <taxon>Thermodesulfobacteriota</taxon>
        <taxon>Desulfuromonadia</taxon>
        <taxon>Geobacterales</taxon>
        <taxon>Geobacteraceae</taxon>
        <taxon>Geotalea</taxon>
    </lineage>
</organism>
<comment type="subcellular location">
    <subcellularLocation>
        <location evidence="1 15">Cytoplasm</location>
    </subcellularLocation>
</comment>
<keyword evidence="13 15" id="KW-0030">Aminoacyl-tRNA synthetase</keyword>
<dbReference type="RefSeq" id="WP_011939477.1">
    <property type="nucleotide sequence ID" value="NC_009483.1"/>
</dbReference>
<name>A5G4T2_GEOUR</name>
<dbReference type="EMBL" id="CP000698">
    <property type="protein sequence ID" value="ABQ26800.1"/>
    <property type="molecule type" value="Genomic_DNA"/>
</dbReference>
<dbReference type="GO" id="GO:0004826">
    <property type="term" value="F:phenylalanine-tRNA ligase activity"/>
    <property type="evidence" value="ECO:0007669"/>
    <property type="project" value="UniProtKB-UniRule"/>
</dbReference>
<evidence type="ECO:0000256" key="10">
    <source>
        <dbReference type="ARBA" id="ARBA00022842"/>
    </source>
</evidence>
<evidence type="ECO:0000256" key="2">
    <source>
        <dbReference type="ARBA" id="ARBA00008653"/>
    </source>
</evidence>
<feature type="domain" description="B5" evidence="19">
    <location>
        <begin position="401"/>
        <end position="477"/>
    </location>
</feature>
<dbReference type="SUPFAM" id="SSF50249">
    <property type="entry name" value="Nucleic acid-binding proteins"/>
    <property type="match status" value="1"/>
</dbReference>
<dbReference type="PANTHER" id="PTHR10947:SF0">
    <property type="entry name" value="PHENYLALANINE--TRNA LIGASE BETA SUBUNIT"/>
    <property type="match status" value="1"/>
</dbReference>
<dbReference type="HOGENOM" id="CLU_016891_0_0_7"/>
<dbReference type="FunFam" id="3.30.930.10:FF:000022">
    <property type="entry name" value="Phenylalanine--tRNA ligase beta subunit"/>
    <property type="match status" value="1"/>
</dbReference>
<evidence type="ECO:0000256" key="6">
    <source>
        <dbReference type="ARBA" id="ARBA00022598"/>
    </source>
</evidence>
<dbReference type="FunFam" id="3.50.40.10:FF:000001">
    <property type="entry name" value="Phenylalanine--tRNA ligase beta subunit"/>
    <property type="match status" value="1"/>
</dbReference>
<dbReference type="InterPro" id="IPR004532">
    <property type="entry name" value="Phe-tRNA-ligase_IIc_bsu_bact"/>
</dbReference>
<dbReference type="GO" id="GO:0009328">
    <property type="term" value="C:phenylalanine-tRNA ligase complex"/>
    <property type="evidence" value="ECO:0007669"/>
    <property type="project" value="TreeGrafter"/>
</dbReference>
<dbReference type="InterPro" id="IPR002547">
    <property type="entry name" value="tRNA-bd_dom"/>
</dbReference>
<dbReference type="HAMAP" id="MF_00283">
    <property type="entry name" value="Phe_tRNA_synth_beta1"/>
    <property type="match status" value="1"/>
</dbReference>
<dbReference type="NCBIfam" id="NF045760">
    <property type="entry name" value="YtpR"/>
    <property type="match status" value="1"/>
</dbReference>
<dbReference type="PROSITE" id="PS51483">
    <property type="entry name" value="B5"/>
    <property type="match status" value="1"/>
</dbReference>
<evidence type="ECO:0000259" key="18">
    <source>
        <dbReference type="PROSITE" id="PS51447"/>
    </source>
</evidence>
<evidence type="ECO:0000256" key="11">
    <source>
        <dbReference type="ARBA" id="ARBA00022884"/>
    </source>
</evidence>
<dbReference type="FunFam" id="3.30.70.380:FF:000001">
    <property type="entry name" value="Phenylalanine--tRNA ligase beta subunit"/>
    <property type="match status" value="1"/>
</dbReference>
<evidence type="ECO:0000256" key="12">
    <source>
        <dbReference type="ARBA" id="ARBA00022917"/>
    </source>
</evidence>
<keyword evidence="12 15" id="KW-0648">Protein biosynthesis</keyword>
<dbReference type="InterPro" id="IPR020825">
    <property type="entry name" value="Phe-tRNA_synthase-like_B3/B4"/>
</dbReference>
<keyword evidence="11 16" id="KW-0694">RNA-binding</keyword>
<dbReference type="Proteomes" id="UP000006695">
    <property type="component" value="Chromosome"/>
</dbReference>
<dbReference type="PROSITE" id="PS51447">
    <property type="entry name" value="FDX_ACB"/>
    <property type="match status" value="1"/>
</dbReference>
<evidence type="ECO:0000313" key="21">
    <source>
        <dbReference type="Proteomes" id="UP000006695"/>
    </source>
</evidence>
<dbReference type="InterPro" id="IPR005121">
    <property type="entry name" value="Fdx_antiC-bd"/>
</dbReference>
<keyword evidence="8 15" id="KW-0547">Nucleotide-binding</keyword>
<evidence type="ECO:0000256" key="1">
    <source>
        <dbReference type="ARBA" id="ARBA00004496"/>
    </source>
</evidence>
<dbReference type="SMART" id="SM00874">
    <property type="entry name" value="B5"/>
    <property type="match status" value="1"/>
</dbReference>
<feature type="domain" description="FDX-ACB" evidence="18">
    <location>
        <begin position="708"/>
        <end position="801"/>
    </location>
</feature>
<dbReference type="Pfam" id="PF03484">
    <property type="entry name" value="B5"/>
    <property type="match status" value="1"/>
</dbReference>
<keyword evidence="6 15" id="KW-0436">Ligase</keyword>
<dbReference type="SUPFAM" id="SSF46955">
    <property type="entry name" value="Putative DNA-binding domain"/>
    <property type="match status" value="1"/>
</dbReference>
<dbReference type="CDD" id="cd00769">
    <property type="entry name" value="PheRS_beta_core"/>
    <property type="match status" value="1"/>
</dbReference>
<dbReference type="Pfam" id="PF03147">
    <property type="entry name" value="FDX-ACB"/>
    <property type="match status" value="1"/>
</dbReference>
<dbReference type="OrthoDB" id="9805455at2"/>
<accession>A5G4T2</accession>
<dbReference type="Gene3D" id="2.40.50.140">
    <property type="entry name" value="Nucleic acid-binding proteins"/>
    <property type="match status" value="1"/>
</dbReference>
<dbReference type="InterPro" id="IPR045060">
    <property type="entry name" value="Phe-tRNA-ligase_IIc_bsu"/>
</dbReference>
<evidence type="ECO:0000259" key="19">
    <source>
        <dbReference type="PROSITE" id="PS51483"/>
    </source>
</evidence>
<evidence type="ECO:0000256" key="8">
    <source>
        <dbReference type="ARBA" id="ARBA00022741"/>
    </source>
</evidence>
<keyword evidence="21" id="KW-1185">Reference proteome</keyword>
<dbReference type="Gene3D" id="3.30.70.380">
    <property type="entry name" value="Ferrodoxin-fold anticodon-binding domain"/>
    <property type="match status" value="1"/>
</dbReference>